<protein>
    <submittedName>
        <fullName evidence="6">Sigma-70 family RNA polymerase sigma factor</fullName>
    </submittedName>
</protein>
<evidence type="ECO:0000256" key="2">
    <source>
        <dbReference type="ARBA" id="ARBA00023015"/>
    </source>
</evidence>
<dbReference type="InterPro" id="IPR039425">
    <property type="entry name" value="RNA_pol_sigma-70-like"/>
</dbReference>
<dbReference type="PANTHER" id="PTHR43133">
    <property type="entry name" value="RNA POLYMERASE ECF-TYPE SIGMA FACTO"/>
    <property type="match status" value="1"/>
</dbReference>
<feature type="domain" description="RNA polymerase sigma-70 region 2" evidence="5">
    <location>
        <begin position="14"/>
        <end position="82"/>
    </location>
</feature>
<evidence type="ECO:0000259" key="5">
    <source>
        <dbReference type="Pfam" id="PF04542"/>
    </source>
</evidence>
<dbReference type="Gene3D" id="1.10.10.10">
    <property type="entry name" value="Winged helix-like DNA-binding domain superfamily/Winged helix DNA-binding domain"/>
    <property type="match status" value="1"/>
</dbReference>
<gene>
    <name evidence="6" type="ORF">ACFQY0_02120</name>
</gene>
<comment type="caution">
    <text evidence="6">The sequence shown here is derived from an EMBL/GenBank/DDBJ whole genome shotgun (WGS) entry which is preliminary data.</text>
</comment>
<keyword evidence="4" id="KW-0804">Transcription</keyword>
<keyword evidence="3" id="KW-0731">Sigma factor</keyword>
<dbReference type="PANTHER" id="PTHR43133:SF51">
    <property type="entry name" value="RNA POLYMERASE SIGMA FACTOR"/>
    <property type="match status" value="1"/>
</dbReference>
<proteinExistence type="inferred from homology"/>
<name>A0ABW2L319_9BACT</name>
<keyword evidence="7" id="KW-1185">Reference proteome</keyword>
<dbReference type="RefSeq" id="WP_379708590.1">
    <property type="nucleotide sequence ID" value="NZ_JBHTBS010000001.1"/>
</dbReference>
<comment type="similarity">
    <text evidence="1">Belongs to the sigma-70 factor family. ECF subfamily.</text>
</comment>
<evidence type="ECO:0000256" key="4">
    <source>
        <dbReference type="ARBA" id="ARBA00023163"/>
    </source>
</evidence>
<reference evidence="7" key="1">
    <citation type="journal article" date="2019" name="Int. J. Syst. Evol. Microbiol.">
        <title>The Global Catalogue of Microorganisms (GCM) 10K type strain sequencing project: providing services to taxonomists for standard genome sequencing and annotation.</title>
        <authorList>
            <consortium name="The Broad Institute Genomics Platform"/>
            <consortium name="The Broad Institute Genome Sequencing Center for Infectious Disease"/>
            <person name="Wu L."/>
            <person name="Ma J."/>
        </authorList>
    </citation>
    <scope>NUCLEOTIDE SEQUENCE [LARGE SCALE GENOMIC DNA]</scope>
    <source>
        <strain evidence="7">CGMCC 4.1467</strain>
    </source>
</reference>
<sequence length="178" mass="20349">MTPQPDAEETFVQLVVTHQPALRAFVLSLLPGSPEVDDVIQETNAEIWKKRGDFRIGTNFKSWMFSVAKFKVMSSWRDRKRRKEWAVPEETLVKLVERVEMGSLGETETKQEALRHCLAQLRPVDRGLILRRYIGECGLAKLATDVGRSADSLKVSLHRIRMLLRGCVGRRIKSEETS</sequence>
<keyword evidence="2" id="KW-0805">Transcription regulation</keyword>
<dbReference type="InterPro" id="IPR014284">
    <property type="entry name" value="RNA_pol_sigma-70_dom"/>
</dbReference>
<dbReference type="NCBIfam" id="TIGR02989">
    <property type="entry name" value="Sig-70_gvs1"/>
    <property type="match status" value="1"/>
</dbReference>
<evidence type="ECO:0000313" key="6">
    <source>
        <dbReference type="EMBL" id="MFC7335960.1"/>
    </source>
</evidence>
<dbReference type="InterPro" id="IPR036388">
    <property type="entry name" value="WH-like_DNA-bd_sf"/>
</dbReference>
<dbReference type="Proteomes" id="UP001596472">
    <property type="component" value="Unassembled WGS sequence"/>
</dbReference>
<organism evidence="6 7">
    <name type="scientific">Haloferula chungangensis</name>
    <dbReference type="NCBI Taxonomy" id="1048331"/>
    <lineage>
        <taxon>Bacteria</taxon>
        <taxon>Pseudomonadati</taxon>
        <taxon>Verrucomicrobiota</taxon>
        <taxon>Verrucomicrobiia</taxon>
        <taxon>Verrucomicrobiales</taxon>
        <taxon>Verrucomicrobiaceae</taxon>
        <taxon>Haloferula</taxon>
    </lineage>
</organism>
<dbReference type="InterPro" id="IPR013324">
    <property type="entry name" value="RNA_pol_sigma_r3/r4-like"/>
</dbReference>
<dbReference type="InterPro" id="IPR007627">
    <property type="entry name" value="RNA_pol_sigma70_r2"/>
</dbReference>
<evidence type="ECO:0000256" key="3">
    <source>
        <dbReference type="ARBA" id="ARBA00023082"/>
    </source>
</evidence>
<accession>A0ABW2L319</accession>
<evidence type="ECO:0000313" key="7">
    <source>
        <dbReference type="Proteomes" id="UP001596472"/>
    </source>
</evidence>
<dbReference type="EMBL" id="JBHTBS010000001">
    <property type="protein sequence ID" value="MFC7335960.1"/>
    <property type="molecule type" value="Genomic_DNA"/>
</dbReference>
<dbReference type="SUPFAM" id="SSF88946">
    <property type="entry name" value="Sigma2 domain of RNA polymerase sigma factors"/>
    <property type="match status" value="1"/>
</dbReference>
<dbReference type="SUPFAM" id="SSF88659">
    <property type="entry name" value="Sigma3 and sigma4 domains of RNA polymerase sigma factors"/>
    <property type="match status" value="1"/>
</dbReference>
<dbReference type="InterPro" id="IPR013325">
    <property type="entry name" value="RNA_pol_sigma_r2"/>
</dbReference>
<evidence type="ECO:0000256" key="1">
    <source>
        <dbReference type="ARBA" id="ARBA00010641"/>
    </source>
</evidence>
<dbReference type="InterPro" id="IPR014331">
    <property type="entry name" value="RNA_pol_sigma70_ECF_RHOBA"/>
</dbReference>
<dbReference type="NCBIfam" id="TIGR02937">
    <property type="entry name" value="sigma70-ECF"/>
    <property type="match status" value="1"/>
</dbReference>
<dbReference type="Gene3D" id="1.10.1740.10">
    <property type="match status" value="1"/>
</dbReference>
<dbReference type="Pfam" id="PF04542">
    <property type="entry name" value="Sigma70_r2"/>
    <property type="match status" value="1"/>
</dbReference>